<dbReference type="Gene3D" id="1.25.40.10">
    <property type="entry name" value="Tetratricopeptide repeat domain"/>
    <property type="match status" value="2"/>
</dbReference>
<keyword evidence="4" id="KW-0508">mRNA splicing</keyword>
<evidence type="ECO:0000313" key="9">
    <source>
        <dbReference type="Proteomes" id="UP000053660"/>
    </source>
</evidence>
<evidence type="ECO:0000313" key="8">
    <source>
        <dbReference type="EMBL" id="KHJ79815.1"/>
    </source>
</evidence>
<dbReference type="InterPro" id="IPR011990">
    <property type="entry name" value="TPR-like_helical_dom_sf"/>
</dbReference>
<dbReference type="SUPFAM" id="SSF48452">
    <property type="entry name" value="TPR-like"/>
    <property type="match status" value="1"/>
</dbReference>
<evidence type="ECO:0000256" key="6">
    <source>
        <dbReference type="SAM" id="MobiDB-lite"/>
    </source>
</evidence>
<keyword evidence="5" id="KW-0539">Nucleus</keyword>
<sequence length="355" mass="40079">MAEGDAEGADSAEMEVNEEEMEDLDAKITEIRKKKFEEAVSAVGLRVDVGGMIWQSYLCFEEALLGGDETNEKQIKTIKALYKRALRVPNVDLADTWKNYLEFAGENLDEDIKEAHEASTNLMKEFSKFELKLAETDDSVEAFYEYLNFEKERAGAAAEEIDEMWISARETISSADDGRALYRTYLYMLRRRADATDKNFTKVAEVFEEGAKGRQIWDDILASGGGRFAEKWIEAVKLERQFGTIEGARKLLYKALNSVSDHPTVVFEYFIQFEREEGTLEQLDKALEKKRGAPKGAETKAAQRKRTGPEPDESPPAKKQVESSTSGPAPVQRSPSKDKDGFIMPMLPVKKVRSH</sequence>
<evidence type="ECO:0000256" key="3">
    <source>
        <dbReference type="ARBA" id="ARBA00022737"/>
    </source>
</evidence>
<keyword evidence="9" id="KW-1185">Reference proteome</keyword>
<feature type="region of interest" description="Disordered" evidence="6">
    <location>
        <begin position="1"/>
        <end position="20"/>
    </location>
</feature>
<accession>A0A0B1S9B7</accession>
<feature type="region of interest" description="Disordered" evidence="6">
    <location>
        <begin position="287"/>
        <end position="355"/>
    </location>
</feature>
<name>A0A0B1S9B7_OESDE</name>
<dbReference type="InterPro" id="IPR008847">
    <property type="entry name" value="Suf"/>
</dbReference>
<evidence type="ECO:0000259" key="7">
    <source>
        <dbReference type="Pfam" id="PF05843"/>
    </source>
</evidence>
<evidence type="ECO:0000256" key="4">
    <source>
        <dbReference type="ARBA" id="ARBA00023187"/>
    </source>
</evidence>
<dbReference type="AlphaFoldDB" id="A0A0B1S9B7"/>
<dbReference type="EMBL" id="KN603108">
    <property type="protein sequence ID" value="KHJ79815.1"/>
    <property type="molecule type" value="Genomic_DNA"/>
</dbReference>
<dbReference type="Proteomes" id="UP000053660">
    <property type="component" value="Unassembled WGS sequence"/>
</dbReference>
<dbReference type="Pfam" id="PF05843">
    <property type="entry name" value="Suf"/>
    <property type="match status" value="1"/>
</dbReference>
<dbReference type="GO" id="GO:0005634">
    <property type="term" value="C:nucleus"/>
    <property type="evidence" value="ECO:0007669"/>
    <property type="project" value="UniProtKB-SubCell"/>
</dbReference>
<dbReference type="GO" id="GO:0008380">
    <property type="term" value="P:RNA splicing"/>
    <property type="evidence" value="ECO:0007669"/>
    <property type="project" value="UniProtKB-KW"/>
</dbReference>
<evidence type="ECO:0000256" key="1">
    <source>
        <dbReference type="ARBA" id="ARBA00004123"/>
    </source>
</evidence>
<feature type="domain" description="Suppressor of forked" evidence="7">
    <location>
        <begin position="28"/>
        <end position="106"/>
    </location>
</feature>
<keyword evidence="3" id="KW-0677">Repeat</keyword>
<gene>
    <name evidence="8" type="ORF">OESDEN_20525</name>
</gene>
<proteinExistence type="predicted"/>
<keyword evidence="2" id="KW-0507">mRNA processing</keyword>
<organism evidence="8 9">
    <name type="scientific">Oesophagostomum dentatum</name>
    <name type="common">Nodular worm</name>
    <dbReference type="NCBI Taxonomy" id="61180"/>
    <lineage>
        <taxon>Eukaryota</taxon>
        <taxon>Metazoa</taxon>
        <taxon>Ecdysozoa</taxon>
        <taxon>Nematoda</taxon>
        <taxon>Chromadorea</taxon>
        <taxon>Rhabditida</taxon>
        <taxon>Rhabditina</taxon>
        <taxon>Rhabditomorpha</taxon>
        <taxon>Strongyloidea</taxon>
        <taxon>Strongylidae</taxon>
        <taxon>Oesophagostomum</taxon>
    </lineage>
</organism>
<evidence type="ECO:0000256" key="2">
    <source>
        <dbReference type="ARBA" id="ARBA00022664"/>
    </source>
</evidence>
<protein>
    <recommendedName>
        <fullName evidence="7">Suppressor of forked domain-containing protein</fullName>
    </recommendedName>
</protein>
<reference evidence="8 9" key="1">
    <citation type="submission" date="2014-03" db="EMBL/GenBank/DDBJ databases">
        <title>Draft genome of the hookworm Oesophagostomum dentatum.</title>
        <authorList>
            <person name="Mitreva M."/>
        </authorList>
    </citation>
    <scope>NUCLEOTIDE SEQUENCE [LARGE SCALE GENOMIC DNA]</scope>
    <source>
        <strain evidence="8 9">OD-Hann</strain>
    </source>
</reference>
<evidence type="ECO:0000256" key="5">
    <source>
        <dbReference type="ARBA" id="ARBA00023242"/>
    </source>
</evidence>
<comment type="subcellular location">
    <subcellularLocation>
        <location evidence="1">Nucleus</location>
    </subcellularLocation>
</comment>
<dbReference type="PANTHER" id="PTHR17204">
    <property type="entry name" value="PRE-MRNA PROCESSING PROTEIN PRP39-RELATED"/>
    <property type="match status" value="1"/>
</dbReference>
<dbReference type="PANTHER" id="PTHR17204:SF25">
    <property type="entry name" value="RRM DOMAIN-CONTAINING PROTEIN"/>
    <property type="match status" value="1"/>
</dbReference>
<dbReference type="OrthoDB" id="6921389at2759"/>
<dbReference type="GO" id="GO:0006397">
    <property type="term" value="P:mRNA processing"/>
    <property type="evidence" value="ECO:0007669"/>
    <property type="project" value="UniProtKB-KW"/>
</dbReference>